<protein>
    <recommendedName>
        <fullName evidence="2">Exosome complex component Csl4</fullName>
    </recommendedName>
</protein>
<keyword evidence="2" id="KW-0963">Cytoplasm</keyword>
<reference evidence="5" key="4">
    <citation type="submission" date="2020-09" db="EMBL/GenBank/DDBJ databases">
        <authorList>
            <person name="Sun Q."/>
            <person name="Ohkuma M."/>
        </authorList>
    </citation>
    <scope>NUCLEOTIDE SEQUENCE</scope>
    <source>
        <strain evidence="5">JCM 31740</strain>
    </source>
</reference>
<dbReference type="GO" id="GO:0005737">
    <property type="term" value="C:cytoplasm"/>
    <property type="evidence" value="ECO:0007669"/>
    <property type="project" value="UniProtKB-SubCell"/>
</dbReference>
<keyword evidence="2" id="KW-0862">Zinc</keyword>
<feature type="binding site" evidence="2">
    <location>
        <position position="170"/>
    </location>
    <ligand>
        <name>Zn(2+)</name>
        <dbReference type="ChEBI" id="CHEBI:29105"/>
    </ligand>
</feature>
<dbReference type="SUPFAM" id="SSF110324">
    <property type="entry name" value="Ribosomal L27 protein-like"/>
    <property type="match status" value="1"/>
</dbReference>
<evidence type="ECO:0000256" key="2">
    <source>
        <dbReference type="HAMAP-Rule" id="MF_00975"/>
    </source>
</evidence>
<dbReference type="HAMAP" id="MF_00975">
    <property type="entry name" value="Exosome_Csl4"/>
    <property type="match status" value="1"/>
</dbReference>
<sequence>MDQGNVVLPGTYLSTIEEFMPGDGTYEKEGAVYAGVVGRTFYDMINRKVNVICFKRNYIQVLRKAKSLLGIVMSVSEDQAQVYIVAADDTRFVRPFSGVLHASQVYQKHVDQITQGVRTGDVIRARPMSTVVPVPLSIKAKEFGVILAYCSQCGSIMKRIDDDHVKCTKCGQVETRKLSSFGMVRRHGSQG</sequence>
<evidence type="ECO:0000313" key="4">
    <source>
        <dbReference type="EMBL" id="BBD73952.1"/>
    </source>
</evidence>
<dbReference type="RefSeq" id="WP_126451181.1">
    <property type="nucleotide sequence ID" value="NZ_AP018553.1"/>
</dbReference>
<gene>
    <name evidence="2" type="primary">csl4</name>
    <name evidence="5" type="ORF">GCM10007116_20200</name>
    <name evidence="4" type="ORF">HS1genome_2341</name>
</gene>
<evidence type="ECO:0000313" key="5">
    <source>
        <dbReference type="EMBL" id="GGU03219.1"/>
    </source>
</evidence>
<dbReference type="Proteomes" id="UP000616143">
    <property type="component" value="Unassembled WGS sequence"/>
</dbReference>
<dbReference type="Gene3D" id="2.40.50.140">
    <property type="entry name" value="Nucleic acid-binding proteins"/>
    <property type="match status" value="1"/>
</dbReference>
<dbReference type="GO" id="GO:0006401">
    <property type="term" value="P:RNA catabolic process"/>
    <property type="evidence" value="ECO:0007669"/>
    <property type="project" value="UniProtKB-UniRule"/>
</dbReference>
<comment type="function">
    <text evidence="2">Non-catalytic component of the exosome, which is a complex involved in RNA degradation. Increases the RNA binding and the efficiency of RNA degradation. Helpful for the interaction of the exosome with A-poor RNAs.</text>
</comment>
<dbReference type="Gene3D" id="2.40.50.100">
    <property type="match status" value="1"/>
</dbReference>
<keyword evidence="1 2" id="KW-0271">Exosome</keyword>
<evidence type="ECO:0000259" key="3">
    <source>
        <dbReference type="Pfam" id="PF14382"/>
    </source>
</evidence>
<dbReference type="InterPro" id="IPR025721">
    <property type="entry name" value="Exosome_cplx_N_dom"/>
</dbReference>
<evidence type="ECO:0000313" key="6">
    <source>
        <dbReference type="Proteomes" id="UP000276741"/>
    </source>
</evidence>
<dbReference type="Gene3D" id="2.20.70.10">
    <property type="match status" value="1"/>
</dbReference>
<dbReference type="Pfam" id="PF14382">
    <property type="entry name" value="ECR1_N"/>
    <property type="match status" value="1"/>
</dbReference>
<dbReference type="OrthoDB" id="6768at2157"/>
<organism evidence="4 6">
    <name type="scientific">Sulfodiicoccus acidiphilus</name>
    <dbReference type="NCBI Taxonomy" id="1670455"/>
    <lineage>
        <taxon>Archaea</taxon>
        <taxon>Thermoproteota</taxon>
        <taxon>Thermoprotei</taxon>
        <taxon>Sulfolobales</taxon>
        <taxon>Sulfolobaceae</taxon>
        <taxon>Sulfodiicoccus</taxon>
    </lineage>
</organism>
<dbReference type="NCBIfam" id="NF034126">
    <property type="entry name" value="PRK09521.1"/>
    <property type="match status" value="1"/>
</dbReference>
<dbReference type="InterPro" id="IPR039771">
    <property type="entry name" value="Csl4"/>
</dbReference>
<feature type="binding site" evidence="2">
    <location>
        <position position="167"/>
    </location>
    <ligand>
        <name>Zn(2+)</name>
        <dbReference type="ChEBI" id="CHEBI:29105"/>
    </ligand>
</feature>
<proteinExistence type="inferred from homology"/>
<feature type="binding site" evidence="2">
    <location>
        <position position="150"/>
    </location>
    <ligand>
        <name>Zn(2+)</name>
        <dbReference type="ChEBI" id="CHEBI:29105"/>
    </ligand>
</feature>
<dbReference type="AlphaFoldDB" id="A0A348B700"/>
<reference evidence="6" key="2">
    <citation type="submission" date="2018-04" db="EMBL/GenBank/DDBJ databases">
        <title>Complete genome sequence of Sulfodiicoccus acidiphilus strain HS-1.</title>
        <authorList>
            <person name="Sakai H.D."/>
            <person name="Kurosawa N."/>
        </authorList>
    </citation>
    <scope>NUCLEOTIDE SEQUENCE [LARGE SCALE GENOMIC DNA]</scope>
    <source>
        <strain evidence="6">HS-1</strain>
    </source>
</reference>
<dbReference type="InterPro" id="IPR030850">
    <property type="entry name" value="Exosome_Csl4_arc"/>
</dbReference>
<dbReference type="EMBL" id="AP018553">
    <property type="protein sequence ID" value="BBD73952.1"/>
    <property type="molecule type" value="Genomic_DNA"/>
</dbReference>
<name>A0A348B700_9CREN</name>
<dbReference type="EMBL" id="BMQS01000025">
    <property type="protein sequence ID" value="GGU03219.1"/>
    <property type="molecule type" value="Genomic_DNA"/>
</dbReference>
<dbReference type="KEGG" id="sacd:HS1genome_2341"/>
<dbReference type="InterPro" id="IPR012340">
    <property type="entry name" value="NA-bd_OB-fold"/>
</dbReference>
<comment type="subunit">
    <text evidence="2">Component of the archaeal exosome complex. Forms a trimer of Rrp4 and/or Csl4 subunits. The trimer associates with an hexameric ring-like arrangement composed of 3 Rrp41-Rrp42 heterodimers. Interacts with DnaG.</text>
</comment>
<dbReference type="Proteomes" id="UP000276741">
    <property type="component" value="Chromosome"/>
</dbReference>
<keyword evidence="2" id="KW-0479">Metal-binding</keyword>
<comment type="similarity">
    <text evidence="2">Belongs to the CSL4 family.</text>
</comment>
<dbReference type="PANTHER" id="PTHR12686">
    <property type="entry name" value="3'-5' EXORIBONUCLEASE CSL4-RELATED"/>
    <property type="match status" value="1"/>
</dbReference>
<dbReference type="SUPFAM" id="SSF50249">
    <property type="entry name" value="Nucleic acid-binding proteins"/>
    <property type="match status" value="1"/>
</dbReference>
<keyword evidence="6" id="KW-1185">Reference proteome</keyword>
<reference evidence="5" key="1">
    <citation type="journal article" date="2014" name="Int. J. Syst. Evol. Microbiol.">
        <title>Complete genome sequence of Corynebacterium casei LMG S-19264T (=DSM 44701T), isolated from a smear-ripened cheese.</title>
        <authorList>
            <consortium name="US DOE Joint Genome Institute (JGI-PGF)"/>
            <person name="Walter F."/>
            <person name="Albersmeier A."/>
            <person name="Kalinowski J."/>
            <person name="Ruckert C."/>
        </authorList>
    </citation>
    <scope>NUCLEOTIDE SEQUENCE</scope>
    <source>
        <strain evidence="5">JCM 31740</strain>
    </source>
</reference>
<feature type="binding site" evidence="2">
    <location>
        <position position="153"/>
    </location>
    <ligand>
        <name>Zn(2+)</name>
        <dbReference type="ChEBI" id="CHEBI:29105"/>
    </ligand>
</feature>
<comment type="subcellular location">
    <subcellularLocation>
        <location evidence="2">Cytoplasm</location>
    </subcellularLocation>
</comment>
<dbReference type="GO" id="GO:0006396">
    <property type="term" value="P:RNA processing"/>
    <property type="evidence" value="ECO:0007669"/>
    <property type="project" value="InterPro"/>
</dbReference>
<dbReference type="GO" id="GO:0000178">
    <property type="term" value="C:exosome (RNase complex)"/>
    <property type="evidence" value="ECO:0007669"/>
    <property type="project" value="UniProtKB-KW"/>
</dbReference>
<accession>A0A348B700</accession>
<reference evidence="4" key="3">
    <citation type="journal article" date="2019" name="BMC Res. Notes">
        <title>Complete genome sequence of the Sulfodiicoccus acidiphilus strain HS-1T, the first crenarchaeon that lacks polB3, isolated from an acidic hot spring in Ohwaku-dani, Hakone, Japan.</title>
        <authorList>
            <person name="Sakai H.D."/>
            <person name="Kurosawa N."/>
        </authorList>
    </citation>
    <scope>NUCLEOTIDE SEQUENCE</scope>
    <source>
        <strain evidence="4">HS-1</strain>
    </source>
</reference>
<dbReference type="GO" id="GO:0008270">
    <property type="term" value="F:zinc ion binding"/>
    <property type="evidence" value="ECO:0007669"/>
    <property type="project" value="UniProtKB-UniRule"/>
</dbReference>
<evidence type="ECO:0000256" key="1">
    <source>
        <dbReference type="ARBA" id="ARBA00022835"/>
    </source>
</evidence>
<feature type="domain" description="Exosome complex component N-terminal" evidence="3">
    <location>
        <begin position="6"/>
        <end position="39"/>
    </location>
</feature>
<dbReference type="PANTHER" id="PTHR12686:SF8">
    <property type="entry name" value="EXOSOME COMPLEX COMPONENT CSL4"/>
    <property type="match status" value="1"/>
</dbReference>
<dbReference type="GeneID" id="38667792"/>